<evidence type="ECO:0000313" key="1">
    <source>
        <dbReference type="EMBL" id="SVB71041.1"/>
    </source>
</evidence>
<organism evidence="1">
    <name type="scientific">marine metagenome</name>
    <dbReference type="NCBI Taxonomy" id="408172"/>
    <lineage>
        <taxon>unclassified sequences</taxon>
        <taxon>metagenomes</taxon>
        <taxon>ecological metagenomes</taxon>
    </lineage>
</organism>
<accession>A0A382GA17</accession>
<proteinExistence type="predicted"/>
<sequence>MSRNISLLSGKKDDKNSLFGKISVSPTEASDSQLAAEYNLGVSTVHSTKSFYDFLSEDFKSKKAYVCSGSACLCRGTQGVVADKLNQKFGEENVGEMICLGRCYENSAFNYNGENYSGDD</sequence>
<dbReference type="AlphaFoldDB" id="A0A382GA17"/>
<name>A0A382GA17_9ZZZZ</name>
<dbReference type="EMBL" id="UINC01053929">
    <property type="protein sequence ID" value="SVB71041.1"/>
    <property type="molecule type" value="Genomic_DNA"/>
</dbReference>
<dbReference type="CDD" id="cd02980">
    <property type="entry name" value="TRX_Fd_family"/>
    <property type="match status" value="1"/>
</dbReference>
<gene>
    <name evidence="1" type="ORF">METZ01_LOCUS223895</name>
</gene>
<dbReference type="SUPFAM" id="SSF52833">
    <property type="entry name" value="Thioredoxin-like"/>
    <property type="match status" value="1"/>
</dbReference>
<reference evidence="1" key="1">
    <citation type="submission" date="2018-05" db="EMBL/GenBank/DDBJ databases">
        <authorList>
            <person name="Lanie J.A."/>
            <person name="Ng W.-L."/>
            <person name="Kazmierczak K.M."/>
            <person name="Andrzejewski T.M."/>
            <person name="Davidsen T.M."/>
            <person name="Wayne K.J."/>
            <person name="Tettelin H."/>
            <person name="Glass J.I."/>
            <person name="Rusch D."/>
            <person name="Podicherti R."/>
            <person name="Tsui H.-C.T."/>
            <person name="Winkler M.E."/>
        </authorList>
    </citation>
    <scope>NUCLEOTIDE SEQUENCE</scope>
</reference>
<dbReference type="InterPro" id="IPR036249">
    <property type="entry name" value="Thioredoxin-like_sf"/>
</dbReference>
<feature type="non-terminal residue" evidence="1">
    <location>
        <position position="120"/>
    </location>
</feature>
<protein>
    <submittedName>
        <fullName evidence="1">Uncharacterized protein</fullName>
    </submittedName>
</protein>